<dbReference type="STRING" id="749414.SBI_00176"/>
<protein>
    <submittedName>
        <fullName evidence="1">Uncharacterized protein</fullName>
    </submittedName>
</protein>
<dbReference type="AlphaFoldDB" id="D7BUV6"/>
<dbReference type="HOGENOM" id="CLU_3405677_0_0_11"/>
<dbReference type="KEGG" id="sbh:SBI_00176"/>
<evidence type="ECO:0000313" key="1">
    <source>
        <dbReference type="EMBL" id="ADI03297.1"/>
    </source>
</evidence>
<dbReference type="Proteomes" id="UP000000377">
    <property type="component" value="Chromosome"/>
</dbReference>
<organism evidence="1 2">
    <name type="scientific">Streptomyces bingchenggensis (strain BCW-1)</name>
    <dbReference type="NCBI Taxonomy" id="749414"/>
    <lineage>
        <taxon>Bacteria</taxon>
        <taxon>Bacillati</taxon>
        <taxon>Actinomycetota</taxon>
        <taxon>Actinomycetes</taxon>
        <taxon>Kitasatosporales</taxon>
        <taxon>Streptomycetaceae</taxon>
        <taxon>Streptomyces</taxon>
    </lineage>
</organism>
<gene>
    <name evidence="1" type="ordered locus">SBI_00176</name>
</gene>
<evidence type="ECO:0000313" key="2">
    <source>
        <dbReference type="Proteomes" id="UP000000377"/>
    </source>
</evidence>
<sequence>MMTGTAVVADFHAAITGAISAHCSSDRPVL</sequence>
<dbReference type="EMBL" id="CP002047">
    <property type="protein sequence ID" value="ADI03297.1"/>
    <property type="molecule type" value="Genomic_DNA"/>
</dbReference>
<name>D7BUV6_STRBB</name>
<proteinExistence type="predicted"/>
<accession>D7BUV6</accession>
<keyword evidence="2" id="KW-1185">Reference proteome</keyword>
<reference evidence="1 2" key="1">
    <citation type="journal article" date="2010" name="J. Bacteriol.">
        <title>Genome sequence of the milbemycin-producing bacterium Streptomyces bingchenggensis.</title>
        <authorList>
            <person name="Wang X.J."/>
            <person name="Yan Y.J."/>
            <person name="Zhang B."/>
            <person name="An J."/>
            <person name="Wang J.J."/>
            <person name="Tian J."/>
            <person name="Jiang L."/>
            <person name="Chen Y.H."/>
            <person name="Huang S.X."/>
            <person name="Yin M."/>
            <person name="Zhang J."/>
            <person name="Gao A.L."/>
            <person name="Liu C.X."/>
            <person name="Zhu Z.X."/>
            <person name="Xiang W.S."/>
        </authorList>
    </citation>
    <scope>NUCLEOTIDE SEQUENCE [LARGE SCALE GENOMIC DNA]</scope>
    <source>
        <strain evidence="1 2">BCW-1</strain>
    </source>
</reference>